<accession>A0A0E0JUJ8</accession>
<dbReference type="AlphaFoldDB" id="A0A0E0JUJ8"/>
<dbReference type="Gramene" id="OPUNC02G00380.6">
    <property type="protein sequence ID" value="OPUNC02G00380.6"/>
    <property type="gene ID" value="OPUNC02G00380"/>
</dbReference>
<dbReference type="HOGENOM" id="CLU_047634_0_0_1"/>
<dbReference type="Proteomes" id="UP000026962">
    <property type="component" value="Chromosome 2"/>
</dbReference>
<evidence type="ECO:0000313" key="3">
    <source>
        <dbReference type="Proteomes" id="UP000026962"/>
    </source>
</evidence>
<reference evidence="2" key="1">
    <citation type="submission" date="2015-04" db="UniProtKB">
        <authorList>
            <consortium name="EnsemblPlants"/>
        </authorList>
    </citation>
    <scope>IDENTIFICATION</scope>
</reference>
<dbReference type="Pfam" id="PF07762">
    <property type="entry name" value="DUF1618"/>
    <property type="match status" value="1"/>
</dbReference>
<proteinExistence type="predicted"/>
<evidence type="ECO:0000259" key="1">
    <source>
        <dbReference type="Pfam" id="PF07762"/>
    </source>
</evidence>
<protein>
    <recommendedName>
        <fullName evidence="1">DUF1618 domain-containing protein</fullName>
    </recommendedName>
</protein>
<dbReference type="PANTHER" id="PTHR33086">
    <property type="entry name" value="OS05G0468200 PROTEIN-RELATED"/>
    <property type="match status" value="1"/>
</dbReference>
<dbReference type="InterPro" id="IPR011676">
    <property type="entry name" value="DUF1618"/>
</dbReference>
<dbReference type="EnsemblPlants" id="OPUNC02G00380.3">
    <property type="protein sequence ID" value="OPUNC02G00380.3"/>
    <property type="gene ID" value="OPUNC02G00380"/>
</dbReference>
<keyword evidence="3" id="KW-1185">Reference proteome</keyword>
<feature type="domain" description="DUF1618" evidence="1">
    <location>
        <begin position="21"/>
        <end position="161"/>
    </location>
</feature>
<dbReference type="Gramene" id="OPUNC02G00380.3">
    <property type="protein sequence ID" value="OPUNC02G00380.3"/>
    <property type="gene ID" value="OPUNC02G00380"/>
</dbReference>
<evidence type="ECO:0000313" key="2">
    <source>
        <dbReference type="EnsemblPlants" id="OPUNC02G00380.3"/>
    </source>
</evidence>
<name>A0A0E0JUJ8_ORYPU</name>
<reference evidence="2" key="2">
    <citation type="submission" date="2018-05" db="EMBL/GenBank/DDBJ databases">
        <title>OpunRS2 (Oryza punctata Reference Sequence Version 2).</title>
        <authorList>
            <person name="Zhang J."/>
            <person name="Kudrna D."/>
            <person name="Lee S."/>
            <person name="Talag J."/>
            <person name="Welchert J."/>
            <person name="Wing R.A."/>
        </authorList>
    </citation>
    <scope>NUCLEOTIDE SEQUENCE [LARGE SCALE GENOMIC DNA]</scope>
</reference>
<sequence>MPTYSFRADMVFAVSTTSLCWVDLRTGILVCDHIDTLAAGTDDDDRLVFRFIPLPKECAMEHDLLSRERLAEEYRTMICMDPETILFACMDGYIKGLPIGDTVLTTWTLKFPLTNHWTWQKHSAPSLCMGDLLDNLPISKDDSKKLLHIASSPVISINSQNLAVTNLTVTEFEWKHQRGKWEVTGLYELSIDMYSGNFLEWSALGSRYSQIFAADINRCLEEKMNRLSVQPTHSALKVLSREEVDKDEWPHGQT</sequence>
<dbReference type="PANTHER" id="PTHR33086:SF52">
    <property type="entry name" value="OS09G0128900 PROTEIN"/>
    <property type="match status" value="1"/>
</dbReference>
<dbReference type="EnsemblPlants" id="OPUNC02G00380.6">
    <property type="protein sequence ID" value="OPUNC02G00380.6"/>
    <property type="gene ID" value="OPUNC02G00380"/>
</dbReference>
<organism evidence="2">
    <name type="scientific">Oryza punctata</name>
    <name type="common">Red rice</name>
    <dbReference type="NCBI Taxonomy" id="4537"/>
    <lineage>
        <taxon>Eukaryota</taxon>
        <taxon>Viridiplantae</taxon>
        <taxon>Streptophyta</taxon>
        <taxon>Embryophyta</taxon>
        <taxon>Tracheophyta</taxon>
        <taxon>Spermatophyta</taxon>
        <taxon>Magnoliopsida</taxon>
        <taxon>Liliopsida</taxon>
        <taxon>Poales</taxon>
        <taxon>Poaceae</taxon>
        <taxon>BOP clade</taxon>
        <taxon>Oryzoideae</taxon>
        <taxon>Oryzeae</taxon>
        <taxon>Oryzinae</taxon>
        <taxon>Oryza</taxon>
    </lineage>
</organism>